<dbReference type="PROSITE" id="PS51077">
    <property type="entry name" value="HTH_ICLR"/>
    <property type="match status" value="1"/>
</dbReference>
<evidence type="ECO:0000256" key="1">
    <source>
        <dbReference type="ARBA" id="ARBA00023125"/>
    </source>
</evidence>
<keyword evidence="5" id="KW-1185">Reference proteome</keyword>
<feature type="domain" description="IclR-ED" evidence="3">
    <location>
        <begin position="70"/>
        <end position="251"/>
    </location>
</feature>
<dbReference type="PANTHER" id="PTHR30136">
    <property type="entry name" value="HELIX-TURN-HELIX TRANSCRIPTIONAL REGULATOR, ICLR FAMILY"/>
    <property type="match status" value="1"/>
</dbReference>
<sequence>MEKKRLIQSVDRALELIEILAKTSTPLSAIEISVLLDINRTTAYGLINTLMEHEFIERDQLTNKYTIGVKLFELGTLYRFKLPFTPYANQIADSLVEKWSLEVHVGIYQNNAKVIFVLMHLPINSVGIPAGYVAPAYCTGIGKVLMSFLPDEVMESQIEKINFEKRTQYTISDKIELKKELLICNKQGYAKDNQEFLDGMVCLAAPIKDFTGKVVGAISISGPVSRISENEDDLIYEIISAAKTISTQIGSNN</sequence>
<evidence type="ECO:0000313" key="5">
    <source>
        <dbReference type="Proteomes" id="UP001498469"/>
    </source>
</evidence>
<dbReference type="Proteomes" id="UP001498469">
    <property type="component" value="Unassembled WGS sequence"/>
</dbReference>
<dbReference type="RefSeq" id="WP_216254216.1">
    <property type="nucleotide sequence ID" value="NZ_JAZHFS010000035.1"/>
</dbReference>
<dbReference type="EMBL" id="JAZHFS010000035">
    <property type="protein sequence ID" value="MEF2115000.1"/>
    <property type="molecule type" value="Genomic_DNA"/>
</dbReference>
<organism evidence="4 5">
    <name type="scientific">Clostridium frigoriphilum</name>
    <dbReference type="NCBI Taxonomy" id="443253"/>
    <lineage>
        <taxon>Bacteria</taxon>
        <taxon>Bacillati</taxon>
        <taxon>Bacillota</taxon>
        <taxon>Clostridia</taxon>
        <taxon>Eubacteriales</taxon>
        <taxon>Clostridiaceae</taxon>
        <taxon>Clostridium</taxon>
    </lineage>
</organism>
<dbReference type="InterPro" id="IPR005471">
    <property type="entry name" value="Tscrpt_reg_IclR_N"/>
</dbReference>
<feature type="domain" description="HTH iclR-type" evidence="2">
    <location>
        <begin position="7"/>
        <end position="69"/>
    </location>
</feature>
<evidence type="ECO:0000259" key="2">
    <source>
        <dbReference type="PROSITE" id="PS51077"/>
    </source>
</evidence>
<evidence type="ECO:0000259" key="3">
    <source>
        <dbReference type="PROSITE" id="PS51078"/>
    </source>
</evidence>
<reference evidence="4 5" key="1">
    <citation type="submission" date="2023-11" db="EMBL/GenBank/DDBJ databases">
        <title>Draft genome sequence of a psychrophilic Clostridium strain from permafrost water brine.</title>
        <authorList>
            <person name="Shcherbakova V.A."/>
            <person name="Trubitsyn V.E."/>
            <person name="Zakharyuk A.G."/>
        </authorList>
    </citation>
    <scope>NUCLEOTIDE SEQUENCE [LARGE SCALE GENOMIC DNA]</scope>
    <source>
        <strain evidence="4 5">14F</strain>
    </source>
</reference>
<dbReference type="Pfam" id="PF01614">
    <property type="entry name" value="IclR_C"/>
    <property type="match status" value="1"/>
</dbReference>
<gene>
    <name evidence="4" type="ORF">SJI18_22205</name>
</gene>
<dbReference type="SMART" id="SM00346">
    <property type="entry name" value="HTH_ICLR"/>
    <property type="match status" value="1"/>
</dbReference>
<protein>
    <submittedName>
        <fullName evidence="4">IclR family transcriptional regulator</fullName>
    </submittedName>
</protein>
<dbReference type="PANTHER" id="PTHR30136:SF35">
    <property type="entry name" value="HTH-TYPE TRANSCRIPTIONAL REGULATOR RV1719"/>
    <property type="match status" value="1"/>
</dbReference>
<proteinExistence type="predicted"/>
<comment type="caution">
    <text evidence="4">The sequence shown here is derived from an EMBL/GenBank/DDBJ whole genome shotgun (WGS) entry which is preliminary data.</text>
</comment>
<dbReference type="Pfam" id="PF09339">
    <property type="entry name" value="HTH_IclR"/>
    <property type="match status" value="1"/>
</dbReference>
<dbReference type="PROSITE" id="PS51078">
    <property type="entry name" value="ICLR_ED"/>
    <property type="match status" value="1"/>
</dbReference>
<evidence type="ECO:0000313" key="4">
    <source>
        <dbReference type="EMBL" id="MEF2115000.1"/>
    </source>
</evidence>
<keyword evidence="1" id="KW-0238">DNA-binding</keyword>
<dbReference type="InterPro" id="IPR050707">
    <property type="entry name" value="HTH_MetabolicPath_Reg"/>
</dbReference>
<name>A0ABU7UUD8_9CLOT</name>
<dbReference type="InterPro" id="IPR014757">
    <property type="entry name" value="Tscrpt_reg_IclR_C"/>
</dbReference>
<accession>A0ABU7UUD8</accession>